<evidence type="ECO:0000313" key="3">
    <source>
        <dbReference type="Proteomes" id="UP000321497"/>
    </source>
</evidence>
<dbReference type="OrthoDB" id="1144067at2"/>
<dbReference type="AlphaFoldDB" id="A0A5C6Z3R5"/>
<organism evidence="2 3">
    <name type="scientific">Aequorivita antarctica</name>
    <dbReference type="NCBI Taxonomy" id="153266"/>
    <lineage>
        <taxon>Bacteria</taxon>
        <taxon>Pseudomonadati</taxon>
        <taxon>Bacteroidota</taxon>
        <taxon>Flavobacteriia</taxon>
        <taxon>Flavobacteriales</taxon>
        <taxon>Flavobacteriaceae</taxon>
        <taxon>Aequorivita</taxon>
    </lineage>
</organism>
<dbReference type="Proteomes" id="UP000321497">
    <property type="component" value="Unassembled WGS sequence"/>
</dbReference>
<keyword evidence="1" id="KW-1133">Transmembrane helix</keyword>
<gene>
    <name evidence="2" type="ORF">ESU54_02980</name>
</gene>
<protein>
    <submittedName>
        <fullName evidence="2">Uncharacterized protein</fullName>
    </submittedName>
</protein>
<keyword evidence="3" id="KW-1185">Reference proteome</keyword>
<keyword evidence="1" id="KW-0472">Membrane</keyword>
<sequence length="114" mass="13212">MFFDLNTENQTQQKMKNEKYKLLRQGIIFDLVGMATMAIPIVGPVLDIVWAPFAAKKMSDMYKGTEGKIASVLVFVEELLPFTDVIPTFTLMWFYTFVWKKQPTPQTIQIRIND</sequence>
<evidence type="ECO:0000256" key="1">
    <source>
        <dbReference type="SAM" id="Phobius"/>
    </source>
</evidence>
<dbReference type="EMBL" id="VORT01000002">
    <property type="protein sequence ID" value="TXD74232.1"/>
    <property type="molecule type" value="Genomic_DNA"/>
</dbReference>
<feature type="transmembrane region" description="Helical" evidence="1">
    <location>
        <begin position="27"/>
        <end position="51"/>
    </location>
</feature>
<keyword evidence="1" id="KW-0812">Transmembrane</keyword>
<reference evidence="2 3" key="1">
    <citation type="submission" date="2019-08" db="EMBL/GenBank/DDBJ databases">
        <title>Genome of Aequorivita antarctica SW49 (type strain).</title>
        <authorList>
            <person name="Bowman J.P."/>
        </authorList>
    </citation>
    <scope>NUCLEOTIDE SEQUENCE [LARGE SCALE GENOMIC DNA]</scope>
    <source>
        <strain evidence="2 3">SW49</strain>
    </source>
</reference>
<evidence type="ECO:0000313" key="2">
    <source>
        <dbReference type="EMBL" id="TXD74232.1"/>
    </source>
</evidence>
<comment type="caution">
    <text evidence="2">The sequence shown here is derived from an EMBL/GenBank/DDBJ whole genome shotgun (WGS) entry which is preliminary data.</text>
</comment>
<name>A0A5C6Z3R5_9FLAO</name>
<accession>A0A5C6Z3R5</accession>
<proteinExistence type="predicted"/>